<organism evidence="1 2">
    <name type="scientific">Smallanthus sonchifolius</name>
    <dbReference type="NCBI Taxonomy" id="185202"/>
    <lineage>
        <taxon>Eukaryota</taxon>
        <taxon>Viridiplantae</taxon>
        <taxon>Streptophyta</taxon>
        <taxon>Embryophyta</taxon>
        <taxon>Tracheophyta</taxon>
        <taxon>Spermatophyta</taxon>
        <taxon>Magnoliopsida</taxon>
        <taxon>eudicotyledons</taxon>
        <taxon>Gunneridae</taxon>
        <taxon>Pentapetalae</taxon>
        <taxon>asterids</taxon>
        <taxon>campanulids</taxon>
        <taxon>Asterales</taxon>
        <taxon>Asteraceae</taxon>
        <taxon>Asteroideae</taxon>
        <taxon>Heliantheae alliance</taxon>
        <taxon>Millerieae</taxon>
        <taxon>Smallanthus</taxon>
    </lineage>
</organism>
<protein>
    <submittedName>
        <fullName evidence="1">Uncharacterized protein</fullName>
    </submittedName>
</protein>
<dbReference type="EMBL" id="CM042022">
    <property type="protein sequence ID" value="KAI3815086.1"/>
    <property type="molecule type" value="Genomic_DNA"/>
</dbReference>
<dbReference type="Proteomes" id="UP001056120">
    <property type="component" value="Linkage Group LG05"/>
</dbReference>
<name>A0ACB9J5W4_9ASTR</name>
<evidence type="ECO:0000313" key="1">
    <source>
        <dbReference type="EMBL" id="KAI3815086.1"/>
    </source>
</evidence>
<evidence type="ECO:0000313" key="2">
    <source>
        <dbReference type="Proteomes" id="UP001056120"/>
    </source>
</evidence>
<accession>A0ACB9J5W4</accession>
<keyword evidence="2" id="KW-1185">Reference proteome</keyword>
<reference evidence="2" key="1">
    <citation type="journal article" date="2022" name="Mol. Ecol. Resour.">
        <title>The genomes of chicory, endive, great burdock and yacon provide insights into Asteraceae palaeo-polyploidization history and plant inulin production.</title>
        <authorList>
            <person name="Fan W."/>
            <person name="Wang S."/>
            <person name="Wang H."/>
            <person name="Wang A."/>
            <person name="Jiang F."/>
            <person name="Liu H."/>
            <person name="Zhao H."/>
            <person name="Xu D."/>
            <person name="Zhang Y."/>
        </authorList>
    </citation>
    <scope>NUCLEOTIDE SEQUENCE [LARGE SCALE GENOMIC DNA]</scope>
    <source>
        <strain evidence="2">cv. Yunnan</strain>
    </source>
</reference>
<proteinExistence type="predicted"/>
<gene>
    <name evidence="1" type="ORF">L1987_14740</name>
</gene>
<comment type="caution">
    <text evidence="1">The sequence shown here is derived from an EMBL/GenBank/DDBJ whole genome shotgun (WGS) entry which is preliminary data.</text>
</comment>
<reference evidence="1 2" key="2">
    <citation type="journal article" date="2022" name="Mol. Ecol. Resour.">
        <title>The genomes of chicory, endive, great burdock and yacon provide insights into Asteraceae paleo-polyploidization history and plant inulin production.</title>
        <authorList>
            <person name="Fan W."/>
            <person name="Wang S."/>
            <person name="Wang H."/>
            <person name="Wang A."/>
            <person name="Jiang F."/>
            <person name="Liu H."/>
            <person name="Zhao H."/>
            <person name="Xu D."/>
            <person name="Zhang Y."/>
        </authorList>
    </citation>
    <scope>NUCLEOTIDE SEQUENCE [LARGE SCALE GENOMIC DNA]</scope>
    <source>
        <strain evidence="2">cv. Yunnan</strain>
        <tissue evidence="1">Leaves</tissue>
    </source>
</reference>
<sequence>MGTGENNNKETPNNGIKGNVFLFESGKNKNSGAQEKHNDPSINSVAQRIILSDWLKSRKRAIVEKSNDDPFQIDDIINGSGKIETDARKIILKQKIPDLNSSMGASPVEDMEIQTENDSKEIHGGHEENEELDEEIKATIEIGQMLGVDLRSKYELVRIVIQGEENRKGLL</sequence>